<reference evidence="1 2" key="1">
    <citation type="journal article" date="2016" name="Nat. Commun.">
        <title>Thousands of microbial genomes shed light on interconnected biogeochemical processes in an aquifer system.</title>
        <authorList>
            <person name="Anantharaman K."/>
            <person name="Brown C.T."/>
            <person name="Hug L.A."/>
            <person name="Sharon I."/>
            <person name="Castelle C.J."/>
            <person name="Probst A.J."/>
            <person name="Thomas B.C."/>
            <person name="Singh A."/>
            <person name="Wilkins M.J."/>
            <person name="Karaoz U."/>
            <person name="Brodie E.L."/>
            <person name="Williams K.H."/>
            <person name="Hubbard S.S."/>
            <person name="Banfield J.F."/>
        </authorList>
    </citation>
    <scope>NUCLEOTIDE SEQUENCE [LARGE SCALE GENOMIC DNA]</scope>
</reference>
<proteinExistence type="predicted"/>
<accession>A0A1F6ERM7</accession>
<evidence type="ECO:0000313" key="1">
    <source>
        <dbReference type="EMBL" id="OGG76280.1"/>
    </source>
</evidence>
<dbReference type="EMBL" id="MFMD01000036">
    <property type="protein sequence ID" value="OGG76280.1"/>
    <property type="molecule type" value="Genomic_DNA"/>
</dbReference>
<organism evidence="1 2">
    <name type="scientific">Candidatus Kaiserbacteria bacterium RIFCSPLOWO2_01_FULL_55_19</name>
    <dbReference type="NCBI Taxonomy" id="1798516"/>
    <lineage>
        <taxon>Bacteria</taxon>
        <taxon>Candidatus Kaiseribacteriota</taxon>
    </lineage>
</organism>
<name>A0A1F6ERM7_9BACT</name>
<gene>
    <name evidence="1" type="ORF">A2950_01545</name>
</gene>
<dbReference type="Proteomes" id="UP000176714">
    <property type="component" value="Unassembled WGS sequence"/>
</dbReference>
<dbReference type="STRING" id="1798516.A2950_01545"/>
<protein>
    <submittedName>
        <fullName evidence="1">Uncharacterized protein</fullName>
    </submittedName>
</protein>
<dbReference type="AlphaFoldDB" id="A0A1F6ERM7"/>
<sequence length="137" mass="14175">MNHMRLWTAATIIAVFIFVGFVLSVPRASDGPIVPLPEEVEAPTPSVTVHDVFKKGIHTITASLLAPNACATVTASSTLQSTASSTESILIAIELAIDTGVCLQMPTLIKVSTTVTAPSNIPITASVNGVMASTTES</sequence>
<comment type="caution">
    <text evidence="1">The sequence shown here is derived from an EMBL/GenBank/DDBJ whole genome shotgun (WGS) entry which is preliminary data.</text>
</comment>
<evidence type="ECO:0000313" key="2">
    <source>
        <dbReference type="Proteomes" id="UP000176714"/>
    </source>
</evidence>